<evidence type="ECO:0000256" key="1">
    <source>
        <dbReference type="ARBA" id="ARBA00004459"/>
    </source>
</evidence>
<dbReference type="AlphaFoldDB" id="A0A249DWP5"/>
<evidence type="ECO:0000256" key="7">
    <source>
        <dbReference type="ARBA" id="ARBA00022927"/>
    </source>
</evidence>
<evidence type="ECO:0000256" key="5">
    <source>
        <dbReference type="ARBA" id="ARBA00022448"/>
    </source>
</evidence>
<keyword evidence="6 13" id="KW-0732">Signal</keyword>
<evidence type="ECO:0000256" key="13">
    <source>
        <dbReference type="HAMAP-Rule" id="MF_00233"/>
    </source>
</evidence>
<dbReference type="GO" id="GO:0015031">
    <property type="term" value="P:protein transport"/>
    <property type="evidence" value="ECO:0007669"/>
    <property type="project" value="UniProtKB-KW"/>
</dbReference>
<evidence type="ECO:0000256" key="9">
    <source>
        <dbReference type="ARBA" id="ARBA00023139"/>
    </source>
</evidence>
<dbReference type="EMBL" id="CP016303">
    <property type="protein sequence ID" value="ASX25841.1"/>
    <property type="molecule type" value="Genomic_DNA"/>
</dbReference>
<dbReference type="HAMAP" id="MF_00233">
    <property type="entry name" value="LolB"/>
    <property type="match status" value="1"/>
</dbReference>
<reference evidence="15" key="1">
    <citation type="submission" date="2016-06" db="EMBL/GenBank/DDBJ databases">
        <authorList>
            <person name="Chen W."/>
            <person name="Hasegawa D.K."/>
        </authorList>
    </citation>
    <scope>NUCLEOTIDE SEQUENCE [LARGE SCALE GENOMIC DNA]</scope>
    <source>
        <strain evidence="15">MEAM1</strain>
    </source>
</reference>
<dbReference type="SUPFAM" id="SSF89392">
    <property type="entry name" value="Prokaryotic lipoproteins and lipoprotein localization factors"/>
    <property type="match status" value="1"/>
</dbReference>
<sequence>MLIFKICFYRLLPLSVLLVAACSTLKAPESSSVLKNHIVSDQWQEYQHQLKQIQQFEIQGSVAYFSDEKKAYARFFWQQYSPKNYHLLLLSPLGQTEFELKVTNGRVDMAKYKDQGEIKGDAEEILFKLTGIPIPLEHLSRWIVGASSDADEIILNRQSRLKTLIHHKKEQTWKVYYQAYNTKITPILPERLELYLISPNHQDQRMTLKINHWILK</sequence>
<evidence type="ECO:0000256" key="12">
    <source>
        <dbReference type="ARBA" id="ARBA00023288"/>
    </source>
</evidence>
<keyword evidence="7 13" id="KW-0653">Protein transport</keyword>
<dbReference type="InterPro" id="IPR029046">
    <property type="entry name" value="LolA/LolB/LppX"/>
</dbReference>
<keyword evidence="12 13" id="KW-0449">Lipoprotein</keyword>
<accession>A0A249DWP5</accession>
<evidence type="ECO:0000256" key="6">
    <source>
        <dbReference type="ARBA" id="ARBA00022729"/>
    </source>
</evidence>
<keyword evidence="8 13" id="KW-0472">Membrane</keyword>
<reference evidence="14 15" key="2">
    <citation type="submission" date="2017-09" db="EMBL/GenBank/DDBJ databases">
        <title>The genome of whitefly Bemisia tabaci, a global crop pest, provides novel insights into virus transmission, host adaptation and insecticide resistance.</title>
        <authorList>
            <person name="Kaur N."/>
            <person name="Kliot A."/>
            <person name="Pinheiro P.V."/>
            <person name="Luan J."/>
            <person name="Zheng Y."/>
            <person name="Liu W."/>
            <person name="Sun H."/>
            <person name="Yang X."/>
            <person name="Xu Y."/>
            <person name="Luo Y."/>
            <person name="Kruse A."/>
            <person name="Fisher T.W."/>
            <person name="Nelson D.R."/>
            <person name="Elimelech M."/>
            <person name="MacCoss M."/>
            <person name="Johnson R."/>
            <person name="Cohen E."/>
            <person name="Hunter W.B."/>
            <person name="Brown J.K."/>
            <person name="Jander G."/>
            <person name="Cilia M."/>
            <person name="Douglas A.E."/>
            <person name="Ghanim M."/>
            <person name="Simmons A.M."/>
            <person name="Wintermantel W.M."/>
            <person name="Ling K.-S."/>
            <person name="Fei Z."/>
        </authorList>
    </citation>
    <scope>NUCLEOTIDE SEQUENCE [LARGE SCALE GENOMIC DNA]</scope>
    <source>
        <strain evidence="14 15">MEAM1</strain>
    </source>
</reference>
<dbReference type="InterPro" id="IPR004565">
    <property type="entry name" value="OM_lipoprot_LolB"/>
</dbReference>
<evidence type="ECO:0000256" key="8">
    <source>
        <dbReference type="ARBA" id="ARBA00023136"/>
    </source>
</evidence>
<keyword evidence="9 13" id="KW-0564">Palmitate</keyword>
<dbReference type="GO" id="GO:0044874">
    <property type="term" value="P:lipoprotein localization to outer membrane"/>
    <property type="evidence" value="ECO:0007669"/>
    <property type="project" value="UniProtKB-UniRule"/>
</dbReference>
<keyword evidence="10 13" id="KW-0143">Chaperone</keyword>
<evidence type="ECO:0000313" key="14">
    <source>
        <dbReference type="EMBL" id="ASX25841.1"/>
    </source>
</evidence>
<evidence type="ECO:0000256" key="2">
    <source>
        <dbReference type="ARBA" id="ARBA00009696"/>
    </source>
</evidence>
<gene>
    <name evidence="13" type="primary">lolB</name>
    <name evidence="14" type="ORF">BA171_01430</name>
</gene>
<dbReference type="RefSeq" id="WP_016856700.1">
    <property type="nucleotide sequence ID" value="NZ_CP016303.1"/>
</dbReference>
<dbReference type="CDD" id="cd16326">
    <property type="entry name" value="LolB"/>
    <property type="match status" value="1"/>
</dbReference>
<evidence type="ECO:0000256" key="4">
    <source>
        <dbReference type="ARBA" id="ARBA00016202"/>
    </source>
</evidence>
<keyword evidence="5 13" id="KW-0813">Transport</keyword>
<dbReference type="GO" id="GO:0009279">
    <property type="term" value="C:cell outer membrane"/>
    <property type="evidence" value="ECO:0007669"/>
    <property type="project" value="UniProtKB-SubCell"/>
</dbReference>
<organism evidence="14 15">
    <name type="scientific">Candidatus Hamiltonella defensa</name>
    <name type="common">Bemisia tabaci</name>
    <dbReference type="NCBI Taxonomy" id="672795"/>
    <lineage>
        <taxon>Bacteria</taxon>
        <taxon>Pseudomonadati</taxon>
        <taxon>Pseudomonadota</taxon>
        <taxon>Gammaproteobacteria</taxon>
        <taxon>Enterobacterales</taxon>
        <taxon>Enterobacteriaceae</taxon>
        <taxon>aphid secondary symbionts</taxon>
        <taxon>Candidatus Williamhamiltonella</taxon>
    </lineage>
</organism>
<comment type="subcellular location">
    <subcellularLocation>
        <location evidence="1 13">Cell outer membrane</location>
        <topology evidence="1 13">Lipid-anchor</topology>
    </subcellularLocation>
</comment>
<proteinExistence type="inferred from homology"/>
<dbReference type="OrthoDB" id="9797618at2"/>
<evidence type="ECO:0000256" key="11">
    <source>
        <dbReference type="ARBA" id="ARBA00023237"/>
    </source>
</evidence>
<evidence type="ECO:0000256" key="3">
    <source>
        <dbReference type="ARBA" id="ARBA00011245"/>
    </source>
</evidence>
<keyword evidence="11 13" id="KW-0998">Cell outer membrane</keyword>
<comment type="similarity">
    <text evidence="2 13">Belongs to the LolB family.</text>
</comment>
<name>A0A249DWP5_9ENTR</name>
<dbReference type="NCBIfam" id="TIGR00548">
    <property type="entry name" value="lolB"/>
    <property type="match status" value="1"/>
</dbReference>
<dbReference type="Pfam" id="PF03550">
    <property type="entry name" value="LolB"/>
    <property type="match status" value="1"/>
</dbReference>
<evidence type="ECO:0000256" key="10">
    <source>
        <dbReference type="ARBA" id="ARBA00023186"/>
    </source>
</evidence>
<dbReference type="Gene3D" id="2.50.20.10">
    <property type="entry name" value="Lipoprotein localisation LolA/LolB/LppX"/>
    <property type="match status" value="1"/>
</dbReference>
<comment type="subunit">
    <text evidence="3 13">Monomer.</text>
</comment>
<comment type="function">
    <text evidence="13">Plays a critical role in the incorporation of lipoproteins in the outer membrane after they are released by the LolA protein.</text>
</comment>
<evidence type="ECO:0000313" key="15">
    <source>
        <dbReference type="Proteomes" id="UP000216438"/>
    </source>
</evidence>
<dbReference type="Proteomes" id="UP000216438">
    <property type="component" value="Chromosome"/>
</dbReference>
<protein>
    <recommendedName>
        <fullName evidence="4 13">Outer-membrane lipoprotein LolB</fullName>
    </recommendedName>
</protein>
<dbReference type="PROSITE" id="PS51257">
    <property type="entry name" value="PROKAR_LIPOPROTEIN"/>
    <property type="match status" value="1"/>
</dbReference>